<evidence type="ECO:0000256" key="2">
    <source>
        <dbReference type="SAM" id="SignalP"/>
    </source>
</evidence>
<feature type="region of interest" description="Disordered" evidence="1">
    <location>
        <begin position="448"/>
        <end position="482"/>
    </location>
</feature>
<dbReference type="PANTHER" id="PTHR45815">
    <property type="entry name" value="PROTEIN DISULFIDE-ISOMERASE A6"/>
    <property type="match status" value="1"/>
</dbReference>
<dbReference type="Pfam" id="PF00085">
    <property type="entry name" value="Thioredoxin"/>
    <property type="match status" value="1"/>
</dbReference>
<evidence type="ECO:0000256" key="1">
    <source>
        <dbReference type="SAM" id="MobiDB-lite"/>
    </source>
</evidence>
<dbReference type="GO" id="GO:0005788">
    <property type="term" value="C:endoplasmic reticulum lumen"/>
    <property type="evidence" value="ECO:0007669"/>
    <property type="project" value="TreeGrafter"/>
</dbReference>
<accession>A0A7S3K057</accession>
<name>A0A7S3K057_9STRA</name>
<dbReference type="PANTHER" id="PTHR45815:SF3">
    <property type="entry name" value="PROTEIN DISULFIDE-ISOMERASE A6"/>
    <property type="match status" value="1"/>
</dbReference>
<evidence type="ECO:0000259" key="3">
    <source>
        <dbReference type="PROSITE" id="PS51352"/>
    </source>
</evidence>
<dbReference type="PROSITE" id="PS00194">
    <property type="entry name" value="THIOREDOXIN_1"/>
    <property type="match status" value="1"/>
</dbReference>
<dbReference type="GO" id="GO:0034976">
    <property type="term" value="P:response to endoplasmic reticulum stress"/>
    <property type="evidence" value="ECO:0007669"/>
    <property type="project" value="TreeGrafter"/>
</dbReference>
<dbReference type="AlphaFoldDB" id="A0A7S3K057"/>
<dbReference type="PROSITE" id="PS51352">
    <property type="entry name" value="THIOREDOXIN_2"/>
    <property type="match status" value="1"/>
</dbReference>
<keyword evidence="2" id="KW-0732">Signal</keyword>
<dbReference type="CDD" id="cd02961">
    <property type="entry name" value="PDI_a_family"/>
    <property type="match status" value="1"/>
</dbReference>
<dbReference type="InterPro" id="IPR036249">
    <property type="entry name" value="Thioredoxin-like_sf"/>
</dbReference>
<dbReference type="Gene3D" id="3.40.30.10">
    <property type="entry name" value="Glutaredoxin"/>
    <property type="match status" value="1"/>
</dbReference>
<sequence length="482" mass="53322">MKLRILIALGLTRVGVWAGHKDMFACRSKECPVVELTDANYDTKTKTEPYLVMYYAVWCGHCKALAPKWKKAAKDLEKFSGVKMGAVDIENNRGIQSKYPDIRGFPTIKFVYGNKAEDYNGPREADDLIQFAKERAKKLGSLLEPVASKSFDELYTFFGRAALDKKPTLMLVGQNAKTPDWFSNMHAQLKETSSSGIDDQAKTKLHEALDLAKSSQLRESIQNVLDELATKQKSSAKSKFSAAYAYDDATRQVFNDSTVYVAFVDRKNIAHSHLCAKFVTNTQKSTIQDITNWAHHLHTQAPECDLSMPELPKPPSVLAAEERAARKKAQASSVHSISTSHDLYAQCYHLEKSTCALILSPDHKALQGLDALAVKYARNGFQFAALDTTNAPEMLLTELYGNESEKEKDTALVIIKGGKRPRAARAFGFSAFEKLLDDVLGGGAKFDKFSSGGLPLWPPAEDDEGDGDEGDSLPLDDSDYEL</sequence>
<dbReference type="GO" id="GO:0015035">
    <property type="term" value="F:protein-disulfide reductase activity"/>
    <property type="evidence" value="ECO:0007669"/>
    <property type="project" value="TreeGrafter"/>
</dbReference>
<dbReference type="EMBL" id="HBIJ01013622">
    <property type="protein sequence ID" value="CAE0368472.1"/>
    <property type="molecule type" value="Transcribed_RNA"/>
</dbReference>
<dbReference type="SUPFAM" id="SSF52833">
    <property type="entry name" value="Thioredoxin-like"/>
    <property type="match status" value="1"/>
</dbReference>
<feature type="compositionally biased region" description="Acidic residues" evidence="1">
    <location>
        <begin position="460"/>
        <end position="482"/>
    </location>
</feature>
<proteinExistence type="predicted"/>
<dbReference type="InterPro" id="IPR013766">
    <property type="entry name" value="Thioredoxin_domain"/>
</dbReference>
<gene>
    <name evidence="4" type="ORF">ALAG00032_LOCUS9235</name>
</gene>
<reference evidence="4" key="1">
    <citation type="submission" date="2021-01" db="EMBL/GenBank/DDBJ databases">
        <authorList>
            <person name="Corre E."/>
            <person name="Pelletier E."/>
            <person name="Niang G."/>
            <person name="Scheremetjew M."/>
            <person name="Finn R."/>
            <person name="Kale V."/>
            <person name="Holt S."/>
            <person name="Cochrane G."/>
            <person name="Meng A."/>
            <person name="Brown T."/>
            <person name="Cohen L."/>
        </authorList>
    </citation>
    <scope>NUCLEOTIDE SEQUENCE</scope>
    <source>
        <strain evidence="4">CCMP1510</strain>
    </source>
</reference>
<protein>
    <recommendedName>
        <fullName evidence="3">Thioredoxin domain-containing protein</fullName>
    </recommendedName>
</protein>
<organism evidence="4">
    <name type="scientific">Aureoumbra lagunensis</name>
    <dbReference type="NCBI Taxonomy" id="44058"/>
    <lineage>
        <taxon>Eukaryota</taxon>
        <taxon>Sar</taxon>
        <taxon>Stramenopiles</taxon>
        <taxon>Ochrophyta</taxon>
        <taxon>Pelagophyceae</taxon>
        <taxon>Pelagomonadales</taxon>
        <taxon>Aureoumbra</taxon>
    </lineage>
</organism>
<feature type="domain" description="Thioredoxin" evidence="3">
    <location>
        <begin position="25"/>
        <end position="137"/>
    </location>
</feature>
<dbReference type="InterPro" id="IPR017937">
    <property type="entry name" value="Thioredoxin_CS"/>
</dbReference>
<feature type="signal peptide" evidence="2">
    <location>
        <begin position="1"/>
        <end position="18"/>
    </location>
</feature>
<feature type="chain" id="PRO_5030859423" description="Thioredoxin domain-containing protein" evidence="2">
    <location>
        <begin position="19"/>
        <end position="482"/>
    </location>
</feature>
<evidence type="ECO:0000313" key="4">
    <source>
        <dbReference type="EMBL" id="CAE0368472.1"/>
    </source>
</evidence>